<dbReference type="EC" id="3.1.21.3" evidence="3"/>
<dbReference type="Gene3D" id="3.40.50.300">
    <property type="entry name" value="P-loop containing nucleotide triphosphate hydrolases"/>
    <property type="match status" value="3"/>
</dbReference>
<reference evidence="12 13" key="2">
    <citation type="journal article" date="2011" name="Stand. Genomic Sci.">
        <title>Complete genome sequence of Ferroglobus placidus AEDII12DO.</title>
        <authorList>
            <person name="Anderson I."/>
            <person name="Risso C."/>
            <person name="Holmes D."/>
            <person name="Lucas S."/>
            <person name="Copeland A."/>
            <person name="Lapidus A."/>
            <person name="Cheng J.F."/>
            <person name="Bruce D."/>
            <person name="Goodwin L."/>
            <person name="Pitluck S."/>
            <person name="Saunders E."/>
            <person name="Brettin T."/>
            <person name="Detter J.C."/>
            <person name="Han C."/>
            <person name="Tapia R."/>
            <person name="Larimer F."/>
            <person name="Land M."/>
            <person name="Hauser L."/>
            <person name="Woyke T."/>
            <person name="Lovley D."/>
            <person name="Kyrpides N."/>
            <person name="Ivanova N."/>
        </authorList>
    </citation>
    <scope>NUCLEOTIDE SEQUENCE [LARGE SCALE GENOMIC DNA]</scope>
    <source>
        <strain evidence="13">DSM 10642 / AEDII12DO</strain>
    </source>
</reference>
<dbReference type="AlphaFoldDB" id="D3S0T2"/>
<organism evidence="12 13">
    <name type="scientific">Ferroglobus placidus (strain DSM 10642 / AEDII12DO)</name>
    <dbReference type="NCBI Taxonomy" id="589924"/>
    <lineage>
        <taxon>Archaea</taxon>
        <taxon>Methanobacteriati</taxon>
        <taxon>Methanobacteriota</taxon>
        <taxon>Archaeoglobi</taxon>
        <taxon>Archaeoglobales</taxon>
        <taxon>Archaeoglobaceae</taxon>
        <taxon>Ferroglobus</taxon>
    </lineage>
</organism>
<dbReference type="Gene3D" id="3.90.1570.50">
    <property type="match status" value="1"/>
</dbReference>
<dbReference type="InterPro" id="IPR051268">
    <property type="entry name" value="Type-I_R_enzyme_R_subunit"/>
</dbReference>
<dbReference type="NCBIfam" id="TIGR00348">
    <property type="entry name" value="hsdR"/>
    <property type="match status" value="1"/>
</dbReference>
<evidence type="ECO:0000313" key="13">
    <source>
        <dbReference type="Proteomes" id="UP000002613"/>
    </source>
</evidence>
<dbReference type="GO" id="GO:0120545">
    <property type="term" value="F:nucleic acid conformation isomerase activity"/>
    <property type="evidence" value="ECO:0007669"/>
    <property type="project" value="UniProtKB-ARBA"/>
</dbReference>
<dbReference type="Pfam" id="PF04313">
    <property type="entry name" value="HSDR_N"/>
    <property type="match status" value="1"/>
</dbReference>
<dbReference type="GO" id="GO:0003677">
    <property type="term" value="F:DNA binding"/>
    <property type="evidence" value="ECO:0007669"/>
    <property type="project" value="UniProtKB-KW"/>
</dbReference>
<dbReference type="GO" id="GO:0005524">
    <property type="term" value="F:ATP binding"/>
    <property type="evidence" value="ECO:0007669"/>
    <property type="project" value="UniProtKB-KW"/>
</dbReference>
<evidence type="ECO:0000256" key="10">
    <source>
        <dbReference type="ARBA" id="ARBA00023125"/>
    </source>
</evidence>
<dbReference type="Proteomes" id="UP000002613">
    <property type="component" value="Chromosome"/>
</dbReference>
<comment type="similarity">
    <text evidence="2">Belongs to the HsdR family.</text>
</comment>
<comment type="catalytic activity">
    <reaction evidence="1">
        <text>Endonucleolytic cleavage of DNA to give random double-stranded fragments with terminal 5'-phosphates, ATP is simultaneously hydrolyzed.</text>
        <dbReference type="EC" id="3.1.21.3"/>
    </reaction>
</comment>
<dbReference type="GeneID" id="8779732"/>
<accession>D3S0T2</accession>
<evidence type="ECO:0000256" key="8">
    <source>
        <dbReference type="ARBA" id="ARBA00022801"/>
    </source>
</evidence>
<dbReference type="InterPro" id="IPR040980">
    <property type="entry name" value="SWI2_SNF2"/>
</dbReference>
<evidence type="ECO:0000256" key="5">
    <source>
        <dbReference type="ARBA" id="ARBA00022741"/>
    </source>
</evidence>
<dbReference type="EMBL" id="CP001899">
    <property type="protein sequence ID" value="ADC66323.1"/>
    <property type="molecule type" value="Genomic_DNA"/>
</dbReference>
<dbReference type="InterPro" id="IPR027417">
    <property type="entry name" value="P-loop_NTPase"/>
</dbReference>
<keyword evidence="13" id="KW-1185">Reference proteome</keyword>
<keyword evidence="4" id="KW-0540">Nuclease</keyword>
<dbReference type="Pfam" id="PF18766">
    <property type="entry name" value="SWI2_SNF2"/>
    <property type="match status" value="1"/>
</dbReference>
<keyword evidence="10" id="KW-0238">DNA-binding</keyword>
<dbReference type="HOGENOM" id="CLU_005762_0_0_2"/>
<keyword evidence="6" id="KW-0680">Restriction system</keyword>
<keyword evidence="9" id="KW-0067">ATP-binding</keyword>
<dbReference type="Pfam" id="PF22679">
    <property type="entry name" value="T1R_D3-like"/>
    <property type="match status" value="1"/>
</dbReference>
<dbReference type="SMART" id="SM00487">
    <property type="entry name" value="DEXDc"/>
    <property type="match status" value="1"/>
</dbReference>
<dbReference type="GO" id="GO:0009307">
    <property type="term" value="P:DNA restriction-modification system"/>
    <property type="evidence" value="ECO:0007669"/>
    <property type="project" value="UniProtKB-KW"/>
</dbReference>
<dbReference type="REBASE" id="23985">
    <property type="entry name" value="FplHORF2186P"/>
</dbReference>
<gene>
    <name evidence="12" type="ordered locus">Ferp_2194</name>
</gene>
<evidence type="ECO:0000256" key="4">
    <source>
        <dbReference type="ARBA" id="ARBA00022722"/>
    </source>
</evidence>
<dbReference type="InterPro" id="IPR004473">
    <property type="entry name" value="Restrct_endonuc_typeI_HsdR"/>
</dbReference>
<proteinExistence type="inferred from homology"/>
<evidence type="ECO:0000256" key="3">
    <source>
        <dbReference type="ARBA" id="ARBA00012654"/>
    </source>
</evidence>
<dbReference type="PaxDb" id="589924-Ferp_2194"/>
<dbReference type="InterPro" id="IPR007409">
    <property type="entry name" value="Restrct_endonuc_type1_HsdR_N"/>
</dbReference>
<reference evidence="13" key="1">
    <citation type="submission" date="2010-02" db="EMBL/GenBank/DDBJ databases">
        <title>Complete sequence of Ferroglobus placidus DSM 10642.</title>
        <authorList>
            <consortium name="US DOE Joint Genome Institute"/>
            <person name="Lucas S."/>
            <person name="Copeland A."/>
            <person name="Lapidus A."/>
            <person name="Cheng J.-F."/>
            <person name="Bruce D."/>
            <person name="Goodwin L."/>
            <person name="Pitluck S."/>
            <person name="Saunders E."/>
            <person name="Brettin T."/>
            <person name="Detter J.C."/>
            <person name="Han C."/>
            <person name="Tapia R."/>
            <person name="Larimer F."/>
            <person name="Land M."/>
            <person name="Hauser L."/>
            <person name="Kyrpides N."/>
            <person name="Ivanova N."/>
            <person name="Holmes D."/>
            <person name="Lovley D."/>
            <person name="Kyrpides N."/>
            <person name="Anderson I.J."/>
            <person name="Woyke T."/>
        </authorList>
    </citation>
    <scope>NUCLEOTIDE SEQUENCE [LARGE SCALE GENOMIC DNA]</scope>
    <source>
        <strain evidence="13">DSM 10642 / AEDII12DO</strain>
    </source>
</reference>
<evidence type="ECO:0000313" key="12">
    <source>
        <dbReference type="EMBL" id="ADC66323.1"/>
    </source>
</evidence>
<keyword evidence="5" id="KW-0547">Nucleotide-binding</keyword>
<name>D3S0T2_FERPA</name>
<evidence type="ECO:0000256" key="2">
    <source>
        <dbReference type="ARBA" id="ARBA00008598"/>
    </source>
</evidence>
<dbReference type="GO" id="GO:0009035">
    <property type="term" value="F:type I site-specific deoxyribonuclease activity"/>
    <property type="evidence" value="ECO:0007669"/>
    <property type="project" value="UniProtKB-EC"/>
</dbReference>
<keyword evidence="7" id="KW-0255">Endonuclease</keyword>
<dbReference type="PANTHER" id="PTHR30195:SF15">
    <property type="entry name" value="TYPE I RESTRICTION ENZYME HINDI ENDONUCLEASE SUBUNIT"/>
    <property type="match status" value="1"/>
</dbReference>
<dbReference type="InterPro" id="IPR014001">
    <property type="entry name" value="Helicase_ATP-bd"/>
</dbReference>
<dbReference type="InterPro" id="IPR055180">
    <property type="entry name" value="HsdR_RecA-like_helicase_dom_2"/>
</dbReference>
<evidence type="ECO:0000256" key="1">
    <source>
        <dbReference type="ARBA" id="ARBA00000851"/>
    </source>
</evidence>
<dbReference type="CDD" id="cd22332">
    <property type="entry name" value="HsdR_N"/>
    <property type="match status" value="1"/>
</dbReference>
<dbReference type="SUPFAM" id="SSF52540">
    <property type="entry name" value="P-loop containing nucleoside triphosphate hydrolases"/>
    <property type="match status" value="2"/>
</dbReference>
<dbReference type="CDD" id="cd18800">
    <property type="entry name" value="SF2_C_EcoR124I-like"/>
    <property type="match status" value="1"/>
</dbReference>
<protein>
    <recommendedName>
        <fullName evidence="3">type I site-specific deoxyribonuclease</fullName>
        <ecNumber evidence="3">3.1.21.3</ecNumber>
    </recommendedName>
</protein>
<feature type="domain" description="Helicase ATP-binding" evidence="11">
    <location>
        <begin position="263"/>
        <end position="499"/>
    </location>
</feature>
<dbReference type="KEGG" id="fpl:Ferp_2194"/>
<dbReference type="PROSITE" id="PS51192">
    <property type="entry name" value="HELICASE_ATP_BIND_1"/>
    <property type="match status" value="1"/>
</dbReference>
<dbReference type="RefSeq" id="WP_012966661.1">
    <property type="nucleotide sequence ID" value="NC_013849.1"/>
</dbReference>
<keyword evidence="8" id="KW-0378">Hydrolase</keyword>
<evidence type="ECO:0000259" key="11">
    <source>
        <dbReference type="PROSITE" id="PS51192"/>
    </source>
</evidence>
<dbReference type="eggNOG" id="arCOG00878">
    <property type="taxonomic scope" value="Archaea"/>
</dbReference>
<dbReference type="OrthoDB" id="11429at2157"/>
<sequence>MPLQSEDVVHEEIKRNLIEIGWKDGNTELKIPEHALIESYYLPDVLEKKILEINEEEFSRVEEDEEREVFAKIFEELNAREERILDYLKYGVKVKVGKEIKIFRLIDHEKPKRNYFFFLHEAKFKGSPDNSKPDFTLFINGIPVVIIEAKSESIPYSHKTALEDIRSYEMRSPDLFRFVQFAIAYGDEKRYTPTLPNWERKQTQSFSFNWKDDIFDLLNPERLVEFIRYFVFFWSPEEGVKKKLVARYNQYRATKKAMRRIEEHMNDEKNRGLIWHWQGSGKTFTMFFIANYFLDKYYSQNPVVFFVVDRQDLERQHDEVLKSVHEEKFRSLYKKIESIPELCKIIETLKESEFSKNIIPRGVYLTTIQKFQRGQTDVEGLSEKEDREASQRIYSLLLKLAERYLKHLEKTNPEEYRKVMNKLSSLKGKDRVKYLLELGGVKSKSVLFLIDEAHRSHYSTLGAMRKASFPNCVTLGFTGTPIFKYERNTFVEFSYPDEKEYYLDVYFIEESIKDGFTLPLAYEVVKEGDVKAEGIQIRLTEKEIADFIKEYMKKRGKIEELLEAKITKKEIRDNITKAKVILLNPERIDKLAKYIVDRIEEDTENFKFKAMVVAVNRLGCVRYKRALDKYLVEKFGEEARSWSEIVMTYNYKETEREILEYMEELRERRGNKDYNEINKEIQDEFKNKEDPRILIVTDMLLTGFDAPRLRVMYLDKPLYEHRLLQAIARVNRPYEDKEYGLIVDSVGLMEHLTKTMAIYNLLADENSEIKRDLELNLMKSIEQKFSEFELKFNSLKEELKTLKVAGEDVGIDIDAVKKALKTGEGKEEVLSKIKMFAMLYTESEEFSTKLVRIVNEMRGILRLYKALGAYTQKIVYVEDVQALAYIYYRLRSIISPKTARLGKEFWDELRSYIYERTVVEEFREVGRTKLEPEKIDKLVSEFAEKFGEDELRRKIVNQLADYFFYIRNFVKDKVHDPVYRQIAEKIERLRIEWILRAVNTKTFLAKLKAIED</sequence>
<evidence type="ECO:0000256" key="7">
    <source>
        <dbReference type="ARBA" id="ARBA00022759"/>
    </source>
</evidence>
<dbReference type="STRING" id="589924.Ferp_2194"/>
<evidence type="ECO:0000256" key="6">
    <source>
        <dbReference type="ARBA" id="ARBA00022747"/>
    </source>
</evidence>
<evidence type="ECO:0000256" key="9">
    <source>
        <dbReference type="ARBA" id="ARBA00022840"/>
    </source>
</evidence>
<dbReference type="PANTHER" id="PTHR30195">
    <property type="entry name" value="TYPE I SITE-SPECIFIC DEOXYRIBONUCLEASE PROTEIN SUBUNIT M AND R"/>
    <property type="match status" value="1"/>
</dbReference>